<evidence type="ECO:0000313" key="7">
    <source>
        <dbReference type="Proteomes" id="UP000007799"/>
    </source>
</evidence>
<dbReference type="InParanoid" id="F2UC55"/>
<name>F2UC55_SALR5</name>
<dbReference type="Proteomes" id="UP000007799">
    <property type="component" value="Unassembled WGS sequence"/>
</dbReference>
<gene>
    <name evidence="6" type="ORF">PTSG_12407</name>
</gene>
<dbReference type="InterPro" id="IPR000887">
    <property type="entry name" value="Aldlse_KDPG_KHG"/>
</dbReference>
<protein>
    <recommendedName>
        <fullName evidence="8">Carbohydrate kinase PfkB domain-containing protein</fullName>
    </recommendedName>
</protein>
<dbReference type="InterPro" id="IPR013785">
    <property type="entry name" value="Aldolase_TIM"/>
</dbReference>
<dbReference type="KEGG" id="sre:PTSG_12407"/>
<dbReference type="Pfam" id="PF01081">
    <property type="entry name" value="Aldolase"/>
    <property type="match status" value="1"/>
</dbReference>
<sequence length="604" mass="66274">MRVVAFGEAMVRYAPMAVDQAPEDPNAQVMLRSIGGDELNVCVALARLRADEQEGEREQSTPAPQWVSVLPTGPLGDLVYRSGDLAGVDQQFVLRIPGADVGTFTVLPELKRVHYQRQHSAFALHDPSQLDWDKILGGSDKKWLHMTGITPMISENSYNSWTRAMMTAIKRRIPISIDFNHRKQLGTLSKLWSIMVPHLQHVELLILSVASLLEIVDQELPVLRSHVPAADTPYEDAAWGALMRAFQHHVCVRRLAVCFKTRDETGLQKRWSVIASDAGVHNTLVTPVYHRPKDECGGGSAWAAGMLDWFSLHGHDNSPSLTAAARHADILAAMCQETQGDHSQVTRAQLSSVEAQSKGKPLNIETLDTSTNDVETRLDATMAKLRRAGVIAILRAKNPDAAIARGLELCDMGCRAIEVTLDTVNWRRVLAELAAKVPSHVCVGVGTVMDVDVPIIKDIAALGAAFALSPIEPKGFIDECHKHGVLAVPAGMTSNELWDMHRRGARVIKLFHASMLGPRILKSMLSVSPLRQMNIAPSGGCSPDNAHQWWDAGAFSVGMGANLTGKDIVHPAGSAEYEQGRRHWEEQGREVAKQLFVAVQSRFR</sequence>
<dbReference type="SUPFAM" id="SSF51569">
    <property type="entry name" value="Aldolase"/>
    <property type="match status" value="1"/>
</dbReference>
<keyword evidence="5" id="KW-0119">Carbohydrate metabolism</keyword>
<dbReference type="OrthoDB" id="435258at2759"/>
<dbReference type="InterPro" id="IPR029056">
    <property type="entry name" value="Ribokinase-like"/>
</dbReference>
<comment type="similarity">
    <text evidence="2">Belongs to the KHG/KDPG aldolase family.</text>
</comment>
<dbReference type="EMBL" id="GL832968">
    <property type="protein sequence ID" value="EGD74162.1"/>
    <property type="molecule type" value="Genomic_DNA"/>
</dbReference>
<evidence type="ECO:0000256" key="1">
    <source>
        <dbReference type="ARBA" id="ARBA00004761"/>
    </source>
</evidence>
<dbReference type="GO" id="GO:0016829">
    <property type="term" value="F:lyase activity"/>
    <property type="evidence" value="ECO:0007669"/>
    <property type="project" value="UniProtKB-KW"/>
</dbReference>
<proteinExistence type="inferred from homology"/>
<evidence type="ECO:0000256" key="4">
    <source>
        <dbReference type="ARBA" id="ARBA00023239"/>
    </source>
</evidence>
<dbReference type="OMA" id="HRPKDEC"/>
<evidence type="ECO:0000256" key="5">
    <source>
        <dbReference type="ARBA" id="ARBA00023277"/>
    </source>
</evidence>
<comment type="pathway">
    <text evidence="1">Carbohydrate acid metabolism.</text>
</comment>
<dbReference type="CDD" id="cd00452">
    <property type="entry name" value="KDPG_aldolase"/>
    <property type="match status" value="1"/>
</dbReference>
<keyword evidence="7" id="KW-1185">Reference proteome</keyword>
<dbReference type="AlphaFoldDB" id="F2UC55"/>
<dbReference type="Gene3D" id="3.20.20.70">
    <property type="entry name" value="Aldolase class I"/>
    <property type="match status" value="1"/>
</dbReference>
<dbReference type="RefSeq" id="XP_004993062.1">
    <property type="nucleotide sequence ID" value="XM_004993005.1"/>
</dbReference>
<reference evidence="6" key="1">
    <citation type="submission" date="2009-08" db="EMBL/GenBank/DDBJ databases">
        <title>Annotation of Salpingoeca rosetta.</title>
        <authorList>
            <consortium name="The Broad Institute Genome Sequencing Platform"/>
            <person name="Russ C."/>
            <person name="Cuomo C."/>
            <person name="Burger G."/>
            <person name="Gray M.W."/>
            <person name="Holland P.W.H."/>
            <person name="King N."/>
            <person name="Lang F.B.F."/>
            <person name="Roger A.J."/>
            <person name="Ruiz-Trillo I."/>
            <person name="Young S.K."/>
            <person name="Zeng Q."/>
            <person name="Gargeya S."/>
            <person name="Alvarado L."/>
            <person name="Berlin A."/>
            <person name="Chapman S.B."/>
            <person name="Chen Z."/>
            <person name="Freedman E."/>
            <person name="Gellesch M."/>
            <person name="Goldberg J."/>
            <person name="Griggs A."/>
            <person name="Gujja S."/>
            <person name="Heilman E."/>
            <person name="Heiman D."/>
            <person name="Howarth C."/>
            <person name="Mehta T."/>
            <person name="Neiman D."/>
            <person name="Pearson M."/>
            <person name="Roberts A."/>
            <person name="Saif S."/>
            <person name="Shea T."/>
            <person name="Shenoy N."/>
            <person name="Sisk P."/>
            <person name="Stolte C."/>
            <person name="Sykes S."/>
            <person name="White J."/>
            <person name="Yandava C."/>
            <person name="Haas B."/>
            <person name="Nusbaum C."/>
            <person name="Birren B."/>
        </authorList>
    </citation>
    <scope>NUCLEOTIDE SEQUENCE [LARGE SCALE GENOMIC DNA]</scope>
    <source>
        <strain evidence="6">ATCC 50818</strain>
    </source>
</reference>
<keyword evidence="4" id="KW-0456">Lyase</keyword>
<comment type="subunit">
    <text evidence="3">Homotrimer.</text>
</comment>
<dbReference type="Gene3D" id="3.40.1190.20">
    <property type="match status" value="1"/>
</dbReference>
<evidence type="ECO:0000256" key="2">
    <source>
        <dbReference type="ARBA" id="ARBA00006906"/>
    </source>
</evidence>
<evidence type="ECO:0000256" key="3">
    <source>
        <dbReference type="ARBA" id="ARBA00011233"/>
    </source>
</evidence>
<evidence type="ECO:0000313" key="6">
    <source>
        <dbReference type="EMBL" id="EGD74162.1"/>
    </source>
</evidence>
<dbReference type="PANTHER" id="PTHR30246">
    <property type="entry name" value="2-KETO-3-DEOXY-6-PHOSPHOGLUCONATE ALDOLASE"/>
    <property type="match status" value="1"/>
</dbReference>
<evidence type="ECO:0008006" key="8">
    <source>
        <dbReference type="Google" id="ProtNLM"/>
    </source>
</evidence>
<dbReference type="STRING" id="946362.F2UC55"/>
<organism evidence="7">
    <name type="scientific">Salpingoeca rosetta (strain ATCC 50818 / BSB-021)</name>
    <dbReference type="NCBI Taxonomy" id="946362"/>
    <lineage>
        <taxon>Eukaryota</taxon>
        <taxon>Choanoflagellata</taxon>
        <taxon>Craspedida</taxon>
        <taxon>Salpingoecidae</taxon>
        <taxon>Salpingoeca</taxon>
    </lineage>
</organism>
<accession>F2UC55</accession>
<dbReference type="GeneID" id="16073635"/>
<dbReference type="PANTHER" id="PTHR30246:SF1">
    <property type="entry name" value="2-DEHYDRO-3-DEOXY-6-PHOSPHOGALACTONATE ALDOLASE-RELATED"/>
    <property type="match status" value="1"/>
</dbReference>
<dbReference type="SUPFAM" id="SSF53613">
    <property type="entry name" value="Ribokinase-like"/>
    <property type="match status" value="1"/>
</dbReference>